<dbReference type="Pfam" id="PF13581">
    <property type="entry name" value="HATPase_c_2"/>
    <property type="match status" value="1"/>
</dbReference>
<sequence>MKTEILLSEFLVNIVKHGLENYKFASDMIALLIKGDEVEIAVTVFDRGKFWESGELESSGDIDQLLSELSRSKAESGRGIPLIRKLSPKISRRHLCGLNETIFTIRRDEEKSGRNET</sequence>
<organism evidence="2">
    <name type="scientific">bioreactor metagenome</name>
    <dbReference type="NCBI Taxonomy" id="1076179"/>
    <lineage>
        <taxon>unclassified sequences</taxon>
        <taxon>metagenomes</taxon>
        <taxon>ecological metagenomes</taxon>
    </lineage>
</organism>
<proteinExistence type="predicted"/>
<accession>A0A645HKW3</accession>
<comment type="caution">
    <text evidence="2">The sequence shown here is derived from an EMBL/GenBank/DDBJ whole genome shotgun (WGS) entry which is preliminary data.</text>
</comment>
<dbReference type="EMBL" id="VSSQ01095569">
    <property type="protein sequence ID" value="MPN39641.1"/>
    <property type="molecule type" value="Genomic_DNA"/>
</dbReference>
<reference evidence="2" key="1">
    <citation type="submission" date="2019-08" db="EMBL/GenBank/DDBJ databases">
        <authorList>
            <person name="Kucharzyk K."/>
            <person name="Murdoch R.W."/>
            <person name="Higgins S."/>
            <person name="Loffler F."/>
        </authorList>
    </citation>
    <scope>NUCLEOTIDE SEQUENCE</scope>
</reference>
<feature type="domain" description="Histidine kinase/HSP90-like ATPase" evidence="1">
    <location>
        <begin position="4"/>
        <end position="94"/>
    </location>
</feature>
<dbReference type="InterPro" id="IPR003594">
    <property type="entry name" value="HATPase_dom"/>
</dbReference>
<dbReference type="InterPro" id="IPR036890">
    <property type="entry name" value="HATPase_C_sf"/>
</dbReference>
<dbReference type="CDD" id="cd16936">
    <property type="entry name" value="HATPase_RsbW-like"/>
    <property type="match status" value="1"/>
</dbReference>
<evidence type="ECO:0000313" key="2">
    <source>
        <dbReference type="EMBL" id="MPN39641.1"/>
    </source>
</evidence>
<protein>
    <recommendedName>
        <fullName evidence="1">Histidine kinase/HSP90-like ATPase domain-containing protein</fullName>
    </recommendedName>
</protein>
<name>A0A645HKW3_9ZZZZ</name>
<dbReference type="Gene3D" id="3.30.565.10">
    <property type="entry name" value="Histidine kinase-like ATPase, C-terminal domain"/>
    <property type="match status" value="1"/>
</dbReference>
<evidence type="ECO:0000259" key="1">
    <source>
        <dbReference type="Pfam" id="PF13581"/>
    </source>
</evidence>
<gene>
    <name evidence="2" type="ORF">SDC9_187169</name>
</gene>
<dbReference type="AlphaFoldDB" id="A0A645HKW3"/>